<dbReference type="PANTHER" id="PTHR43869:SF1">
    <property type="entry name" value="GLYCINE BETAINE_PROLINE BETAINE TRANSPORT SYSTEM ATP-BINDING PROTEIN PROV"/>
    <property type="match status" value="1"/>
</dbReference>
<comment type="subcellular location">
    <subcellularLocation>
        <location evidence="8">Cell inner membrane</location>
        <topology evidence="8">Peripheral membrane protein</topology>
    </subcellularLocation>
</comment>
<keyword evidence="4 8" id="KW-0067">ATP-binding</keyword>
<dbReference type="EMBL" id="CP058214">
    <property type="protein sequence ID" value="QPC43069.1"/>
    <property type="molecule type" value="Genomic_DNA"/>
</dbReference>
<comment type="similarity">
    <text evidence="1 8">Belongs to the ABC transporter superfamily.</text>
</comment>
<feature type="compositionally biased region" description="Basic and acidic residues" evidence="9">
    <location>
        <begin position="404"/>
        <end position="414"/>
    </location>
</feature>
<dbReference type="AlphaFoldDB" id="A0A7S8C4C2"/>
<evidence type="ECO:0000256" key="8">
    <source>
        <dbReference type="RuleBase" id="RU369116"/>
    </source>
</evidence>
<dbReference type="SMART" id="SM00382">
    <property type="entry name" value="AAA"/>
    <property type="match status" value="1"/>
</dbReference>
<protein>
    <recommendedName>
        <fullName evidence="8">Quaternary amine transport ATP-binding protein</fullName>
        <ecNumber evidence="8">7.6.2.9</ecNumber>
    </recommendedName>
</protein>
<keyword evidence="2 8" id="KW-0813">Transport</keyword>
<evidence type="ECO:0000256" key="2">
    <source>
        <dbReference type="ARBA" id="ARBA00022448"/>
    </source>
</evidence>
<evidence type="ECO:0000256" key="7">
    <source>
        <dbReference type="ARBA" id="ARBA00061968"/>
    </source>
</evidence>
<evidence type="ECO:0000313" key="11">
    <source>
        <dbReference type="EMBL" id="QPC43069.1"/>
    </source>
</evidence>
<dbReference type="InterPro" id="IPR000644">
    <property type="entry name" value="CBS_dom"/>
</dbReference>
<dbReference type="GO" id="GO:0006865">
    <property type="term" value="P:amino acid transport"/>
    <property type="evidence" value="ECO:0007669"/>
    <property type="project" value="UniProtKB-UniRule"/>
</dbReference>
<gene>
    <name evidence="11" type="ORF">HW532_10445</name>
</gene>
<dbReference type="InterPro" id="IPR003439">
    <property type="entry name" value="ABC_transporter-like_ATP-bd"/>
</dbReference>
<dbReference type="Pfam" id="PF00571">
    <property type="entry name" value="CBS"/>
    <property type="match status" value="1"/>
</dbReference>
<evidence type="ECO:0000256" key="3">
    <source>
        <dbReference type="ARBA" id="ARBA00022741"/>
    </source>
</evidence>
<evidence type="ECO:0000259" key="10">
    <source>
        <dbReference type="PROSITE" id="PS50893"/>
    </source>
</evidence>
<name>A0A7S8C4C2_9HYPH</name>
<dbReference type="GO" id="GO:0005886">
    <property type="term" value="C:plasma membrane"/>
    <property type="evidence" value="ECO:0007669"/>
    <property type="project" value="UniProtKB-SubCell"/>
</dbReference>
<dbReference type="NCBIfam" id="TIGR01186">
    <property type="entry name" value="proV"/>
    <property type="match status" value="1"/>
</dbReference>
<dbReference type="InterPro" id="IPR027417">
    <property type="entry name" value="P-loop_NTPase"/>
</dbReference>
<proteinExistence type="inferred from homology"/>
<dbReference type="GO" id="GO:0005524">
    <property type="term" value="F:ATP binding"/>
    <property type="evidence" value="ECO:0007669"/>
    <property type="project" value="UniProtKB-UniRule"/>
</dbReference>
<evidence type="ECO:0000313" key="12">
    <source>
        <dbReference type="Proteomes" id="UP000593594"/>
    </source>
</evidence>
<keyword evidence="8" id="KW-0997">Cell inner membrane</keyword>
<keyword evidence="5" id="KW-0029">Amino-acid transport</keyword>
<dbReference type="GO" id="GO:0015418">
    <property type="term" value="F:ABC-type quaternary ammonium compound transporting activity"/>
    <property type="evidence" value="ECO:0007669"/>
    <property type="project" value="UniProtKB-EC"/>
</dbReference>
<dbReference type="PANTHER" id="PTHR43869">
    <property type="entry name" value="GLYCINE BETAINE/PROLINE BETAINE TRANSPORT SYSTEM ATP-BINDING PROTEIN PROV"/>
    <property type="match status" value="1"/>
</dbReference>
<keyword evidence="8" id="KW-0472">Membrane</keyword>
<dbReference type="InterPro" id="IPR017871">
    <property type="entry name" value="ABC_transporter-like_CS"/>
</dbReference>
<dbReference type="CDD" id="cd03294">
    <property type="entry name" value="ABC_Pro_Gly_Betaine"/>
    <property type="match status" value="1"/>
</dbReference>
<dbReference type="FunFam" id="3.40.50.300:FF:000201">
    <property type="entry name" value="Glycine betaine/L-proline ABC transporter ATP-binding protein"/>
    <property type="match status" value="1"/>
</dbReference>
<keyword evidence="8" id="KW-1003">Cell membrane</keyword>
<dbReference type="PROSITE" id="PS50893">
    <property type="entry name" value="ABC_TRANSPORTER_2"/>
    <property type="match status" value="1"/>
</dbReference>
<dbReference type="InterPro" id="IPR003593">
    <property type="entry name" value="AAA+_ATPase"/>
</dbReference>
<dbReference type="InterPro" id="IPR005892">
    <property type="entry name" value="Gly-betaine_transp_ATP-bd"/>
</dbReference>
<dbReference type="GO" id="GO:0031460">
    <property type="term" value="P:glycine betaine transport"/>
    <property type="evidence" value="ECO:0007669"/>
    <property type="project" value="InterPro"/>
</dbReference>
<keyword evidence="3 8" id="KW-0547">Nucleotide-binding</keyword>
<evidence type="ECO:0000256" key="5">
    <source>
        <dbReference type="ARBA" id="ARBA00022970"/>
    </source>
</evidence>
<dbReference type="EC" id="7.6.2.9" evidence="8"/>
<dbReference type="Gene3D" id="3.40.50.300">
    <property type="entry name" value="P-loop containing nucleotide triphosphate hydrolases"/>
    <property type="match status" value="1"/>
</dbReference>
<dbReference type="InterPro" id="IPR051921">
    <property type="entry name" value="ABC_osmolyte_uptake_ATP-bind"/>
</dbReference>
<comment type="subunit">
    <text evidence="8">The complex is probably composed of two ATP-binding proteins, two transmembrane proteins and a solute-binding protein.</text>
</comment>
<comment type="subunit">
    <text evidence="7">The complex is probably composed of two ATP-binding proteins (TmoW), two transmembrane proteins (TmoV) and a solute-binding protein (TmoX).</text>
</comment>
<evidence type="ECO:0000256" key="1">
    <source>
        <dbReference type="ARBA" id="ARBA00005417"/>
    </source>
</evidence>
<dbReference type="GO" id="GO:0016887">
    <property type="term" value="F:ATP hydrolysis activity"/>
    <property type="evidence" value="ECO:0007669"/>
    <property type="project" value="UniProtKB-UniRule"/>
</dbReference>
<evidence type="ECO:0000256" key="6">
    <source>
        <dbReference type="ARBA" id="ARBA00051811"/>
    </source>
</evidence>
<evidence type="ECO:0000256" key="9">
    <source>
        <dbReference type="SAM" id="MobiDB-lite"/>
    </source>
</evidence>
<keyword evidence="12" id="KW-1185">Reference proteome</keyword>
<dbReference type="KEGG" id="kmn:HW532_10445"/>
<evidence type="ECO:0000256" key="4">
    <source>
        <dbReference type="ARBA" id="ARBA00022840"/>
    </source>
</evidence>
<dbReference type="SUPFAM" id="SSF52540">
    <property type="entry name" value="P-loop containing nucleoside triphosphate hydrolases"/>
    <property type="match status" value="1"/>
</dbReference>
<dbReference type="InterPro" id="IPR046342">
    <property type="entry name" value="CBS_dom_sf"/>
</dbReference>
<sequence>MTDKLVVKELYKIFGEEPEEALGLAQQGLDKDEVFRRTGSVVAVNNVSFSVKEGEIFVVMGLSGSGKSTLVRCINRLIEPTEGTVSVGDEAITGIGAEELRQIRLRRISMVFQHFALLPHKTVCENVEYGLKTRGMPAGERRKKAIEALETVGLDAWADAYPGNLSGGMQQRVGLARGLAVDPEILLMDEPFSALDPLIRRDVQDELLRIQDNLQTTIVFITHDLQEALKLGDQIAIMKDGRFVQVGTPEEIVTAPADDYVSAFTQDVDRSRVLTMRAVMDAPVPLAADMAAADALKALKAANGREAACVTNGSGAPSGLVTHEALAAGKDGATVGAVMEDGVQTVRAGDYIFEVFDKLGAGRPLAVVDGEGKLVGEVHAASVFPHLGSEPEEEDADGTGVGARGDKEVMTHGQ</sequence>
<feature type="domain" description="ABC transporter" evidence="10">
    <location>
        <begin position="29"/>
        <end position="265"/>
    </location>
</feature>
<comment type="catalytic activity">
    <reaction evidence="6">
        <text>a quaternary ammonium(out) + ATP + H2O = a quaternary ammonium(in) + ADP + phosphate + H(+)</text>
        <dbReference type="Rhea" id="RHEA:11036"/>
        <dbReference type="ChEBI" id="CHEBI:15377"/>
        <dbReference type="ChEBI" id="CHEBI:15378"/>
        <dbReference type="ChEBI" id="CHEBI:30616"/>
        <dbReference type="ChEBI" id="CHEBI:35267"/>
        <dbReference type="ChEBI" id="CHEBI:43474"/>
        <dbReference type="ChEBI" id="CHEBI:456216"/>
        <dbReference type="EC" id="7.6.2.9"/>
    </reaction>
    <physiologicalReaction direction="left-to-right" evidence="6">
        <dbReference type="Rhea" id="RHEA:11037"/>
    </physiologicalReaction>
</comment>
<dbReference type="Gene3D" id="3.10.580.10">
    <property type="entry name" value="CBS-domain"/>
    <property type="match status" value="1"/>
</dbReference>
<reference evidence="11 12" key="1">
    <citation type="submission" date="2020-06" db="EMBL/GenBank/DDBJ databases">
        <title>Genome sequence of 2 isolates from Red Sea Mangroves.</title>
        <authorList>
            <person name="Sefrji F."/>
            <person name="Michoud G."/>
            <person name="Merlino G."/>
            <person name="Daffonchio D."/>
        </authorList>
    </citation>
    <scope>NUCLEOTIDE SEQUENCE [LARGE SCALE GENOMIC DNA]</scope>
    <source>
        <strain evidence="11 12">R1DC25</strain>
    </source>
</reference>
<dbReference type="RefSeq" id="WP_213164309.1">
    <property type="nucleotide sequence ID" value="NZ_CP058214.1"/>
</dbReference>
<feature type="region of interest" description="Disordered" evidence="9">
    <location>
        <begin position="387"/>
        <end position="414"/>
    </location>
</feature>
<dbReference type="Proteomes" id="UP000593594">
    <property type="component" value="Chromosome"/>
</dbReference>
<dbReference type="PROSITE" id="PS00211">
    <property type="entry name" value="ABC_TRANSPORTER_1"/>
    <property type="match status" value="1"/>
</dbReference>
<dbReference type="SUPFAM" id="SSF54631">
    <property type="entry name" value="CBS-domain pair"/>
    <property type="match status" value="1"/>
</dbReference>
<organism evidence="11 12">
    <name type="scientific">Kaustia mangrovi</name>
    <dbReference type="NCBI Taxonomy" id="2593653"/>
    <lineage>
        <taxon>Bacteria</taxon>
        <taxon>Pseudomonadati</taxon>
        <taxon>Pseudomonadota</taxon>
        <taxon>Alphaproteobacteria</taxon>
        <taxon>Hyphomicrobiales</taxon>
        <taxon>Parvibaculaceae</taxon>
        <taxon>Kaustia</taxon>
    </lineage>
</organism>
<dbReference type="Pfam" id="PF00005">
    <property type="entry name" value="ABC_tran"/>
    <property type="match status" value="1"/>
</dbReference>
<dbReference type="GO" id="GO:0006970">
    <property type="term" value="P:response to osmotic stress"/>
    <property type="evidence" value="ECO:0007669"/>
    <property type="project" value="UniProtKB-ARBA"/>
</dbReference>
<accession>A0A7S8C4C2</accession>